<sequence>MASNDLDAPIPIEEKYQFYLEQMMLENKKVAALVDETTKQLDHAEKRCGMFEQQQQQHVTNASSPLNLSYIHSIETNNIEAVSKNATEKEKQRSTCFSCPWEKK</sequence>
<accession>A0A8S2WJY4</accession>
<dbReference type="AlphaFoldDB" id="A0A8S2WJY4"/>
<dbReference type="Proteomes" id="UP000676336">
    <property type="component" value="Unassembled WGS sequence"/>
</dbReference>
<evidence type="ECO:0000256" key="1">
    <source>
        <dbReference type="SAM" id="Coils"/>
    </source>
</evidence>
<organism evidence="2 3">
    <name type="scientific">Rotaria magnacalcarata</name>
    <dbReference type="NCBI Taxonomy" id="392030"/>
    <lineage>
        <taxon>Eukaryota</taxon>
        <taxon>Metazoa</taxon>
        <taxon>Spiralia</taxon>
        <taxon>Gnathifera</taxon>
        <taxon>Rotifera</taxon>
        <taxon>Eurotatoria</taxon>
        <taxon>Bdelloidea</taxon>
        <taxon>Philodinida</taxon>
        <taxon>Philodinidae</taxon>
        <taxon>Rotaria</taxon>
    </lineage>
</organism>
<dbReference type="EMBL" id="CAJOBI010068465">
    <property type="protein sequence ID" value="CAF4446850.1"/>
    <property type="molecule type" value="Genomic_DNA"/>
</dbReference>
<reference evidence="2" key="1">
    <citation type="submission" date="2021-02" db="EMBL/GenBank/DDBJ databases">
        <authorList>
            <person name="Nowell W R."/>
        </authorList>
    </citation>
    <scope>NUCLEOTIDE SEQUENCE</scope>
</reference>
<gene>
    <name evidence="2" type="ORF">SMN809_LOCUS32524</name>
</gene>
<name>A0A8S2WJY4_9BILA</name>
<keyword evidence="1" id="KW-0175">Coiled coil</keyword>
<feature type="non-terminal residue" evidence="2">
    <location>
        <position position="104"/>
    </location>
</feature>
<evidence type="ECO:0000313" key="2">
    <source>
        <dbReference type="EMBL" id="CAF4446850.1"/>
    </source>
</evidence>
<comment type="caution">
    <text evidence="2">The sequence shown here is derived from an EMBL/GenBank/DDBJ whole genome shotgun (WGS) entry which is preliminary data.</text>
</comment>
<proteinExistence type="predicted"/>
<protein>
    <submittedName>
        <fullName evidence="2">Uncharacterized protein</fullName>
    </submittedName>
</protein>
<feature type="coiled-coil region" evidence="1">
    <location>
        <begin position="27"/>
        <end position="54"/>
    </location>
</feature>
<evidence type="ECO:0000313" key="3">
    <source>
        <dbReference type="Proteomes" id="UP000676336"/>
    </source>
</evidence>